<comment type="caution">
    <text evidence="1">The sequence shown here is derived from an EMBL/GenBank/DDBJ whole genome shotgun (WGS) entry which is preliminary data.</text>
</comment>
<gene>
    <name evidence="1" type="ORF">JOF36_004656</name>
</gene>
<keyword evidence="2" id="KW-1185">Reference proteome</keyword>
<dbReference type="Pfam" id="PF04268">
    <property type="entry name" value="SoxG"/>
    <property type="match status" value="1"/>
</dbReference>
<dbReference type="SUPFAM" id="SSF103025">
    <property type="entry name" value="Folate-binding domain"/>
    <property type="match status" value="1"/>
</dbReference>
<accession>A0ABS4VYD5</accession>
<reference evidence="1 2" key="1">
    <citation type="submission" date="2021-03" db="EMBL/GenBank/DDBJ databases">
        <title>Sequencing the genomes of 1000 actinobacteria strains.</title>
        <authorList>
            <person name="Klenk H.-P."/>
        </authorList>
    </citation>
    <scope>NUCLEOTIDE SEQUENCE [LARGE SCALE GENOMIC DNA]</scope>
    <source>
        <strain evidence="1 2">DSM 45256</strain>
    </source>
</reference>
<dbReference type="EC" id="1.5.3.1" evidence="1"/>
<protein>
    <submittedName>
        <fullName evidence="1">Sarcosine oxidase subunit gamma</fullName>
        <ecNumber evidence="1">1.5.3.1</ecNumber>
    </submittedName>
</protein>
<sequence>MPDTVVARTPITAADPVERDGWQISARRSTADLTLTDESARAKVLVRGPFGGALRDIVGARFGRAVRTEQAGHPVLAVGSGPGEWLVIGPPATARPLREHLEHAAQATGEFVSVLDLTHGRALIRLRGRRSAEVLAKICGIDLHHDSTPAGAALRTSVAGLATDLIRDDDPDTPTPSYLLHCERSSGQYLFDVLLDAGAEYGIDVTGPEHGHSPLPRS</sequence>
<evidence type="ECO:0000313" key="1">
    <source>
        <dbReference type="EMBL" id="MBP2368960.1"/>
    </source>
</evidence>
<evidence type="ECO:0000313" key="2">
    <source>
        <dbReference type="Proteomes" id="UP001519295"/>
    </source>
</evidence>
<dbReference type="InterPro" id="IPR007375">
    <property type="entry name" value="SoxG"/>
</dbReference>
<dbReference type="RefSeq" id="WP_210030703.1">
    <property type="nucleotide sequence ID" value="NZ_JAGINU010000001.1"/>
</dbReference>
<organism evidence="1 2">
    <name type="scientific">Pseudonocardia parietis</name>
    <dbReference type="NCBI Taxonomy" id="570936"/>
    <lineage>
        <taxon>Bacteria</taxon>
        <taxon>Bacillati</taxon>
        <taxon>Actinomycetota</taxon>
        <taxon>Actinomycetes</taxon>
        <taxon>Pseudonocardiales</taxon>
        <taxon>Pseudonocardiaceae</taxon>
        <taxon>Pseudonocardia</taxon>
    </lineage>
</organism>
<dbReference type="Proteomes" id="UP001519295">
    <property type="component" value="Unassembled WGS sequence"/>
</dbReference>
<keyword evidence="1" id="KW-0560">Oxidoreductase</keyword>
<dbReference type="GO" id="GO:0008115">
    <property type="term" value="F:sarcosine oxidase activity"/>
    <property type="evidence" value="ECO:0007669"/>
    <property type="project" value="UniProtKB-EC"/>
</dbReference>
<dbReference type="InterPro" id="IPR027266">
    <property type="entry name" value="TrmE/GcvT-like"/>
</dbReference>
<dbReference type="EMBL" id="JAGINU010000001">
    <property type="protein sequence ID" value="MBP2368960.1"/>
    <property type="molecule type" value="Genomic_DNA"/>
</dbReference>
<dbReference type="Gene3D" id="3.30.1360.120">
    <property type="entry name" value="Probable tRNA modification gtpase trme, domain 1"/>
    <property type="match status" value="1"/>
</dbReference>
<proteinExistence type="predicted"/>
<name>A0ABS4VYD5_9PSEU</name>
<dbReference type="Gene3D" id="3.30.70.1520">
    <property type="entry name" value="Heterotetrameric sarcosine oxidase"/>
    <property type="match status" value="1"/>
</dbReference>